<gene>
    <name evidence="1" type="ORF">Pan97_39350</name>
</gene>
<reference evidence="2" key="1">
    <citation type="submission" date="2019-02" db="EMBL/GenBank/DDBJ databases">
        <title>Deep-cultivation of Planctomycetes and their phenomic and genomic characterization uncovers novel biology.</title>
        <authorList>
            <person name="Wiegand S."/>
            <person name="Jogler M."/>
            <person name="Boedeker C."/>
            <person name="Pinto D."/>
            <person name="Vollmers J."/>
            <person name="Rivas-Marin E."/>
            <person name="Kohn T."/>
            <person name="Peeters S.H."/>
            <person name="Heuer A."/>
            <person name="Rast P."/>
            <person name="Oberbeckmann S."/>
            <person name="Bunk B."/>
            <person name="Jeske O."/>
            <person name="Meyerdierks A."/>
            <person name="Storesund J.E."/>
            <person name="Kallscheuer N."/>
            <person name="Luecker S."/>
            <person name="Lage O.M."/>
            <person name="Pohl T."/>
            <person name="Merkel B.J."/>
            <person name="Hornburger P."/>
            <person name="Mueller R.-W."/>
            <person name="Bruemmer F."/>
            <person name="Labrenz M."/>
            <person name="Spormann A.M."/>
            <person name="Op den Camp H."/>
            <person name="Overmann J."/>
            <person name="Amann R."/>
            <person name="Jetten M.S.M."/>
            <person name="Mascher T."/>
            <person name="Medema M.H."/>
            <person name="Devos D.P."/>
            <person name="Kaster A.-K."/>
            <person name="Ovreas L."/>
            <person name="Rohde M."/>
            <person name="Galperin M.Y."/>
            <person name="Jogler C."/>
        </authorList>
    </citation>
    <scope>NUCLEOTIDE SEQUENCE [LARGE SCALE GENOMIC DNA]</scope>
    <source>
        <strain evidence="2">Pan97</strain>
    </source>
</reference>
<name>A0A518CCC9_9BACT</name>
<keyword evidence="2" id="KW-1185">Reference proteome</keyword>
<evidence type="ECO:0000313" key="2">
    <source>
        <dbReference type="Proteomes" id="UP000318626"/>
    </source>
</evidence>
<dbReference type="EMBL" id="CP036289">
    <property type="protein sequence ID" value="QDU76878.1"/>
    <property type="molecule type" value="Genomic_DNA"/>
</dbReference>
<dbReference type="RefSeq" id="WP_144975340.1">
    <property type="nucleotide sequence ID" value="NZ_CP036289.1"/>
</dbReference>
<accession>A0A518CCC9</accession>
<dbReference type="AlphaFoldDB" id="A0A518CCC9"/>
<proteinExistence type="predicted"/>
<dbReference type="KEGG" id="bvo:Pan97_39350"/>
<evidence type="ECO:0000313" key="1">
    <source>
        <dbReference type="EMBL" id="QDU76878.1"/>
    </source>
</evidence>
<sequence>MLLLDDSLELDDVGTGGGTVELLGVGEPLPEGIGVELLALGVGTALDSLDELLSADEDELDDELLSTELGVGPLLGGSVLEDGRLSLLDEPDVELEGTEFDEELPLEDGWLLDDELDDDELLELSDDGLLLELLDEGRLDDGWMLLLEDGSLLEDELDEGSLDELDDDELEELLLDDELLLLELLDEDSLEDELELLLDDGSLLEEELDDELLDELDEDELDELLDEGSLDDELELLLLLLDELELDDELDELGGTLDELDELDGQGHFGTQIFLPQIVISQQSPASCTSKCAHGSGADVLGDDELASQQIGTSQSSVSSIDTSCPHTNVRRCVGNRIVSPYRSGHGSSVSTVVVRP</sequence>
<dbReference type="Proteomes" id="UP000318626">
    <property type="component" value="Chromosome"/>
</dbReference>
<protein>
    <submittedName>
        <fullName evidence="1">Uncharacterized protein</fullName>
    </submittedName>
</protein>
<organism evidence="1 2">
    <name type="scientific">Bremerella volcania</name>
    <dbReference type="NCBI Taxonomy" id="2527984"/>
    <lineage>
        <taxon>Bacteria</taxon>
        <taxon>Pseudomonadati</taxon>
        <taxon>Planctomycetota</taxon>
        <taxon>Planctomycetia</taxon>
        <taxon>Pirellulales</taxon>
        <taxon>Pirellulaceae</taxon>
        <taxon>Bremerella</taxon>
    </lineage>
</organism>